<dbReference type="GO" id="GO:0050660">
    <property type="term" value="F:flavin adenine dinucleotide binding"/>
    <property type="evidence" value="ECO:0007669"/>
    <property type="project" value="InterPro"/>
</dbReference>
<keyword evidence="5" id="KW-0732">Signal</keyword>
<dbReference type="InterPro" id="IPR012132">
    <property type="entry name" value="GMC_OxRdtase"/>
</dbReference>
<evidence type="ECO:0000259" key="6">
    <source>
        <dbReference type="Pfam" id="PF00732"/>
    </source>
</evidence>
<evidence type="ECO:0000256" key="3">
    <source>
        <dbReference type="PIRSR" id="PIRSR000137-1"/>
    </source>
</evidence>
<comment type="cofactor">
    <cofactor evidence="4">
        <name>FAD</name>
        <dbReference type="ChEBI" id="CHEBI:57692"/>
    </cofactor>
</comment>
<dbReference type="InterPro" id="IPR036188">
    <property type="entry name" value="FAD/NAD-bd_sf"/>
</dbReference>
<feature type="active site" description="Proton donor" evidence="3">
    <location>
        <position position="612"/>
    </location>
</feature>
<keyword evidence="4" id="KW-0285">Flavoprotein</keyword>
<dbReference type="AlphaFoldDB" id="A0A086T7C9"/>
<dbReference type="PIRSF" id="PIRSF000137">
    <property type="entry name" value="Alcohol_oxidase"/>
    <property type="match status" value="1"/>
</dbReference>
<dbReference type="Pfam" id="PF00732">
    <property type="entry name" value="GMC_oxred_N"/>
    <property type="match status" value="1"/>
</dbReference>
<evidence type="ECO:0000256" key="1">
    <source>
        <dbReference type="ARBA" id="ARBA00010790"/>
    </source>
</evidence>
<reference evidence="9" key="1">
    <citation type="journal article" date="2014" name="Genome Announc.">
        <title>Genome sequence and annotation of Acremonium chrysogenum, producer of the beta-lactam antibiotic cephalosporin C.</title>
        <authorList>
            <person name="Terfehr D."/>
            <person name="Dahlmann T.A."/>
            <person name="Specht T."/>
            <person name="Zadra I."/>
            <person name="Kuernsteiner H."/>
            <person name="Kueck U."/>
        </authorList>
    </citation>
    <scope>NUCLEOTIDE SEQUENCE [LARGE SCALE GENOMIC DNA]</scope>
    <source>
        <strain evidence="9">ATCC 11550 / CBS 779.69 / DSM 880 / IAM 14645 / JCM 23072 / IMI 49137</strain>
    </source>
</reference>
<dbReference type="PANTHER" id="PTHR11552">
    <property type="entry name" value="GLUCOSE-METHANOL-CHOLINE GMC OXIDOREDUCTASE"/>
    <property type="match status" value="1"/>
</dbReference>
<feature type="binding site" evidence="4">
    <location>
        <position position="147"/>
    </location>
    <ligand>
        <name>FAD</name>
        <dbReference type="ChEBI" id="CHEBI:57692"/>
    </ligand>
</feature>
<sequence length="667" mass="72614">MKLSRAVGALGLLSAAQAQEMPVFDDTLLATGLLGSHFGVPGIPGQYDYVVLGGGTAGLTMAKRLAEDKRFTVAVVEAGDFYQFANGNNTQIPLVVSVNGPLESDFVSNGWLVVDWLPCFPYLDWYQWTTRQAGLGGRSVVYMSGKVLGGGSARNFMWFHRASKEALKKWVELTGDESYSFENMLPWYKKSAEFTPPNEEHRLPNSTTIYNESLWSKDGGPLQVGFPNWVNPISSWIALGLEHLGLKNLPGFADGDLDGYAYTSFSLDAKSQTRSSSQSSFLSKGLRDDTNLHVYKNTMAKKILFDDDKKAIGAIVESGGIEYTLSAAREVIVSAGAVSPHPSPRLLDHVPVTWCACFRSPQLLMVSGVGPKETLKKFDIDVISELKGVGQNMWDHIAFSPSFVVNLLTHSAMSRPDFALEQLANYQEKRTGQLTNCGGDILGRATTTTALETMMYPRDCLPCMSGFARFPKGAISKRLRRQLDKFAPDWPDYEHLFLDGYFGYANDTADAPTDGRQYVSSSAALTNPFSRGSVTIASTDTNDHPIVDPNWLGDPRDREVAVAAFKRARAVFTDNDGTRDIVIGEEVFPGPDVSTDAQILEHIQKSAQASFHASSTCAMGKKGDPNAVLDSQARVLGVSGLRVVDASAFPVLGPGHPTATVCKYYSG</sequence>
<feature type="active site" description="Proton acceptor" evidence="3">
    <location>
        <position position="656"/>
    </location>
</feature>
<keyword evidence="9" id="KW-1185">Reference proteome</keyword>
<evidence type="ECO:0000256" key="4">
    <source>
        <dbReference type="PIRSR" id="PIRSR000137-2"/>
    </source>
</evidence>
<feature type="signal peptide" evidence="5">
    <location>
        <begin position="1"/>
        <end position="18"/>
    </location>
</feature>
<dbReference type="SUPFAM" id="SSF54373">
    <property type="entry name" value="FAD-linked reductases, C-terminal domain"/>
    <property type="match status" value="1"/>
</dbReference>
<dbReference type="GO" id="GO:0016614">
    <property type="term" value="F:oxidoreductase activity, acting on CH-OH group of donors"/>
    <property type="evidence" value="ECO:0007669"/>
    <property type="project" value="InterPro"/>
</dbReference>
<gene>
    <name evidence="8" type="ORF">ACRE_039440</name>
</gene>
<dbReference type="PANTHER" id="PTHR11552:SF138">
    <property type="entry name" value="DEHYDROGENASE PKFF-RELATED"/>
    <property type="match status" value="1"/>
</dbReference>
<evidence type="ECO:0000313" key="8">
    <source>
        <dbReference type="EMBL" id="KFH45261.1"/>
    </source>
</evidence>
<comment type="caution">
    <text evidence="8">The sequence shown here is derived from an EMBL/GenBank/DDBJ whole genome shotgun (WGS) entry which is preliminary data.</text>
</comment>
<dbReference type="Pfam" id="PF05199">
    <property type="entry name" value="GMC_oxred_C"/>
    <property type="match status" value="1"/>
</dbReference>
<keyword evidence="2" id="KW-0325">Glycoprotein</keyword>
<dbReference type="Proteomes" id="UP000029964">
    <property type="component" value="Unassembled WGS sequence"/>
</dbReference>
<dbReference type="Gene3D" id="3.50.50.60">
    <property type="entry name" value="FAD/NAD(P)-binding domain"/>
    <property type="match status" value="2"/>
</dbReference>
<dbReference type="InterPro" id="IPR000172">
    <property type="entry name" value="GMC_OxRdtase_N"/>
</dbReference>
<feature type="domain" description="Glucose-methanol-choline oxidoreductase C-terminal" evidence="7">
    <location>
        <begin position="528"/>
        <end position="661"/>
    </location>
</feature>
<comment type="similarity">
    <text evidence="1">Belongs to the GMC oxidoreductase family.</text>
</comment>
<dbReference type="STRING" id="857340.A0A086T7C9"/>
<evidence type="ECO:0000259" key="7">
    <source>
        <dbReference type="Pfam" id="PF05199"/>
    </source>
</evidence>
<dbReference type="InterPro" id="IPR007867">
    <property type="entry name" value="GMC_OxRtase_C"/>
</dbReference>
<evidence type="ECO:0000313" key="9">
    <source>
        <dbReference type="Proteomes" id="UP000029964"/>
    </source>
</evidence>
<keyword evidence="4" id="KW-0274">FAD</keyword>
<feature type="chain" id="PRO_5001815437" evidence="5">
    <location>
        <begin position="19"/>
        <end position="667"/>
    </location>
</feature>
<feature type="domain" description="Glucose-methanol-choline oxidoreductase N-terminal" evidence="6">
    <location>
        <begin position="47"/>
        <end position="347"/>
    </location>
</feature>
<evidence type="ECO:0000256" key="2">
    <source>
        <dbReference type="ARBA" id="ARBA00023180"/>
    </source>
</evidence>
<organism evidence="8 9">
    <name type="scientific">Hapsidospora chrysogenum (strain ATCC 11550 / CBS 779.69 / DSM 880 / IAM 14645 / JCM 23072 / IMI 49137)</name>
    <name type="common">Acremonium chrysogenum</name>
    <dbReference type="NCBI Taxonomy" id="857340"/>
    <lineage>
        <taxon>Eukaryota</taxon>
        <taxon>Fungi</taxon>
        <taxon>Dikarya</taxon>
        <taxon>Ascomycota</taxon>
        <taxon>Pezizomycotina</taxon>
        <taxon>Sordariomycetes</taxon>
        <taxon>Hypocreomycetidae</taxon>
        <taxon>Hypocreales</taxon>
        <taxon>Bionectriaceae</taxon>
        <taxon>Hapsidospora</taxon>
    </lineage>
</organism>
<dbReference type="EMBL" id="JPKY01000035">
    <property type="protein sequence ID" value="KFH45261.1"/>
    <property type="molecule type" value="Genomic_DNA"/>
</dbReference>
<dbReference type="Gene3D" id="3.30.560.10">
    <property type="entry name" value="Glucose Oxidase, domain 3"/>
    <property type="match status" value="2"/>
</dbReference>
<dbReference type="OrthoDB" id="269227at2759"/>
<accession>A0A086T7C9</accession>
<dbReference type="SUPFAM" id="SSF51905">
    <property type="entry name" value="FAD/NAD(P)-binding domain"/>
    <property type="match status" value="1"/>
</dbReference>
<dbReference type="HOGENOM" id="CLU_002865_6_3_1"/>
<name>A0A086T7C9_HAPC1</name>
<protein>
    <submittedName>
        <fullName evidence="8">Versicolorin B synthase-like protein</fullName>
    </submittedName>
</protein>
<proteinExistence type="inferred from homology"/>
<evidence type="ECO:0000256" key="5">
    <source>
        <dbReference type="SAM" id="SignalP"/>
    </source>
</evidence>
<dbReference type="GO" id="GO:0044550">
    <property type="term" value="P:secondary metabolite biosynthetic process"/>
    <property type="evidence" value="ECO:0007669"/>
    <property type="project" value="TreeGrafter"/>
</dbReference>